<evidence type="ECO:0000313" key="2">
    <source>
        <dbReference type="Proteomes" id="UP001642483"/>
    </source>
</evidence>
<dbReference type="EMBL" id="CAWYQH010000096">
    <property type="protein sequence ID" value="CAK8682690.1"/>
    <property type="molecule type" value="Genomic_DNA"/>
</dbReference>
<evidence type="ECO:0000313" key="1">
    <source>
        <dbReference type="EMBL" id="CAK8682690.1"/>
    </source>
</evidence>
<reference evidence="1 2" key="1">
    <citation type="submission" date="2024-02" db="EMBL/GenBank/DDBJ databases">
        <authorList>
            <person name="Daric V."/>
            <person name="Darras S."/>
        </authorList>
    </citation>
    <scope>NUCLEOTIDE SEQUENCE [LARGE SCALE GENOMIC DNA]</scope>
</reference>
<comment type="caution">
    <text evidence="1">The sequence shown here is derived from an EMBL/GenBank/DDBJ whole genome shotgun (WGS) entry which is preliminary data.</text>
</comment>
<sequence>MQFVNFCSDLMYVLPGQNNQVYGEKVFKQNHYLMWTIRELTSLMQDSSDDSINNIKFSTLYRFIKLNKQFNFSSIQMPPFVKCCNLQSKKKICAQELCSECPDVNFVDIHCIDNIPYYAWKKISGRCYPEKVLVDISGSEAYDKNKKLH</sequence>
<organism evidence="1 2">
    <name type="scientific">Clavelina lepadiformis</name>
    <name type="common">Light-bulb sea squirt</name>
    <name type="synonym">Ascidia lepadiformis</name>
    <dbReference type="NCBI Taxonomy" id="159417"/>
    <lineage>
        <taxon>Eukaryota</taxon>
        <taxon>Metazoa</taxon>
        <taxon>Chordata</taxon>
        <taxon>Tunicata</taxon>
        <taxon>Ascidiacea</taxon>
        <taxon>Aplousobranchia</taxon>
        <taxon>Clavelinidae</taxon>
        <taxon>Clavelina</taxon>
    </lineage>
</organism>
<keyword evidence="2" id="KW-1185">Reference proteome</keyword>
<gene>
    <name evidence="1" type="ORF">CVLEPA_LOCUS13334</name>
</gene>
<name>A0ABP0FU85_CLALP</name>
<proteinExistence type="predicted"/>
<dbReference type="Proteomes" id="UP001642483">
    <property type="component" value="Unassembled WGS sequence"/>
</dbReference>
<accession>A0ABP0FU85</accession>
<protein>
    <submittedName>
        <fullName evidence="1">Uncharacterized protein</fullName>
    </submittedName>
</protein>